<feature type="domain" description="Aldehyde ferredoxin oxidoreductase N-terminal" evidence="9">
    <location>
        <begin position="8"/>
        <end position="210"/>
    </location>
</feature>
<sequence>MADTSYGWAGWIARVNLTSGAITEESDVEMQKDYIGGMGFANKIMYDEVPAGVDWMDEENKAVLAVGPLTGAGVPLAGRSTWATLSTFTQDHLVVDCHCGGQLGAMLKYSGHDGLIIEGKADTPVYIFINDDKISIEDASALWGKGTRETTEALCKKHGLECCVAAIGPAGENLLPYACVMNSRSHSAGAGLGAVLGSKKVKAVVVKGTKAVNVADPQMVADLSDYMIAQVLGSNNNHVVPSTQQSWAEYYDKGSRWTAKKGLYWAAAEGGPIETGEPKPFEPNTMGYRCMKSTKDLGPAAEKYTVKMAGCHGCPVRCYAQVKVPQVQEATGYESSGNTCVPNFPFSAYMQPIMQVPGIQEGENKTLTDLSVFYNQLISVTVDDLGLWCNYAQLYRDLAWTYKEGILAEHCTPEQMAEYNFEGIMSGDPTSFIKILLDIASNDTKNKPISWLGHGPYVWADKDHWNRPDWFENKTSALINYRGWPVHHAIECFAQVGGLYNMVFNRDDMIHSAVNLQGCGLPIELKKEMAKEMFGGEDAMDPDKNYTPINEHKVEFAWWSIVTDVLHDSLTLCNWVWPMAMAPAKERSYRGDLDLEAQFYTAVTGQEVTIDDLYKAGERIMTLQRVNTVRGMKDKDGKMGCNDMRNIHDVITEWVFTKDPDIKPFTAGTDKMDREDWKKSLTMFYKRFGWDEELGCPTKQCLADLGLEQESKDLEELGLLVDGGVAYDERTRKYDGLLKKYCGDNPANA</sequence>
<dbReference type="EC" id="1.2.7.5" evidence="10"/>
<dbReference type="Gene3D" id="3.60.9.10">
    <property type="entry name" value="Aldehyde ferredoxin oxidoreductase, N-terminal domain"/>
    <property type="match status" value="1"/>
</dbReference>
<evidence type="ECO:0000313" key="11">
    <source>
        <dbReference type="Proteomes" id="UP000260943"/>
    </source>
</evidence>
<dbReference type="InterPro" id="IPR036503">
    <property type="entry name" value="Ald_Fedxn_OxRdtase_N_sf"/>
</dbReference>
<evidence type="ECO:0000256" key="6">
    <source>
        <dbReference type="ARBA" id="ARBA00023004"/>
    </source>
</evidence>
<dbReference type="EMBL" id="QSRJ01000016">
    <property type="protein sequence ID" value="RGL07471.1"/>
    <property type="molecule type" value="Genomic_DNA"/>
</dbReference>
<dbReference type="PANTHER" id="PTHR30038:SF0">
    <property type="entry name" value="TUNGSTEN-CONTAINING ALDEHYDE FERREDOXIN OXIDOREDUCTASE"/>
    <property type="match status" value="1"/>
</dbReference>
<name>A0A3E4QNN6_9ACTN</name>
<dbReference type="Proteomes" id="UP000260943">
    <property type="component" value="Unassembled WGS sequence"/>
</dbReference>
<evidence type="ECO:0000256" key="4">
    <source>
        <dbReference type="ARBA" id="ARBA00022723"/>
    </source>
</evidence>
<dbReference type="InterPro" id="IPR013985">
    <property type="entry name" value="Ald_Fedxn_OxRdtase_dom3"/>
</dbReference>
<dbReference type="SMART" id="SM00790">
    <property type="entry name" value="AFOR_N"/>
    <property type="match status" value="1"/>
</dbReference>
<dbReference type="SUPFAM" id="SSF48310">
    <property type="entry name" value="Aldehyde ferredoxin oxidoreductase, C-terminal domains"/>
    <property type="match status" value="1"/>
</dbReference>
<evidence type="ECO:0000256" key="5">
    <source>
        <dbReference type="ARBA" id="ARBA00023002"/>
    </source>
</evidence>
<dbReference type="GO" id="GO:0051539">
    <property type="term" value="F:4 iron, 4 sulfur cluster binding"/>
    <property type="evidence" value="ECO:0007669"/>
    <property type="project" value="UniProtKB-KW"/>
</dbReference>
<dbReference type="InterPro" id="IPR013983">
    <property type="entry name" value="Ald_Fedxn_OxRdtase_N"/>
</dbReference>
<dbReference type="InterPro" id="IPR001203">
    <property type="entry name" value="OxRdtase_Ald_Fedxn_C"/>
</dbReference>
<gene>
    <name evidence="10" type="ORF">DXC81_10380</name>
</gene>
<comment type="caution">
    <text evidence="10">The sequence shown here is derived from an EMBL/GenBank/DDBJ whole genome shotgun (WGS) entry which is preliminary data.</text>
</comment>
<dbReference type="InterPro" id="IPR036021">
    <property type="entry name" value="Tungsten_al_ferr_oxy-like_C"/>
</dbReference>
<evidence type="ECO:0000256" key="1">
    <source>
        <dbReference type="ARBA" id="ARBA00001966"/>
    </source>
</evidence>
<protein>
    <submittedName>
        <fullName evidence="10">Aldehyde ferredoxin oxidoreductase</fullName>
        <ecNumber evidence="10">1.2.7.5</ecNumber>
    </submittedName>
</protein>
<evidence type="ECO:0000313" key="10">
    <source>
        <dbReference type="EMBL" id="RGL07471.1"/>
    </source>
</evidence>
<evidence type="ECO:0000256" key="8">
    <source>
        <dbReference type="ARBA" id="ARBA00049934"/>
    </source>
</evidence>
<comment type="cofactor">
    <cofactor evidence="1">
        <name>[4Fe-4S] cluster</name>
        <dbReference type="ChEBI" id="CHEBI:49883"/>
    </cofactor>
</comment>
<keyword evidence="6" id="KW-0408">Iron</keyword>
<dbReference type="Gene3D" id="1.10.599.10">
    <property type="entry name" value="Aldehyde Ferredoxin Oxidoreductase Protein, subunit A, domain 3"/>
    <property type="match status" value="1"/>
</dbReference>
<dbReference type="NCBIfam" id="NF007354">
    <property type="entry name" value="PRK09849.1"/>
    <property type="match status" value="1"/>
</dbReference>
<dbReference type="PANTHER" id="PTHR30038">
    <property type="entry name" value="ALDEHYDE FERREDOXIN OXIDOREDUCTASE"/>
    <property type="match status" value="1"/>
</dbReference>
<evidence type="ECO:0000256" key="2">
    <source>
        <dbReference type="ARBA" id="ARBA00011032"/>
    </source>
</evidence>
<dbReference type="InterPro" id="IPR051919">
    <property type="entry name" value="W-dependent_AOR"/>
</dbReference>
<keyword evidence="3" id="KW-0004">4Fe-4S</keyword>
<accession>A0A3E4QNN6</accession>
<dbReference type="RefSeq" id="WP_117680320.1">
    <property type="nucleotide sequence ID" value="NZ_CAJJKC010000013.1"/>
</dbReference>
<dbReference type="InterPro" id="IPR013984">
    <property type="entry name" value="Ald_Fedxn_OxRdtase_dom2"/>
</dbReference>
<keyword evidence="7" id="KW-0411">Iron-sulfur</keyword>
<evidence type="ECO:0000256" key="3">
    <source>
        <dbReference type="ARBA" id="ARBA00022485"/>
    </source>
</evidence>
<dbReference type="SUPFAM" id="SSF56228">
    <property type="entry name" value="Aldehyde ferredoxin oxidoreductase, N-terminal domain"/>
    <property type="match status" value="1"/>
</dbReference>
<dbReference type="Pfam" id="PF02730">
    <property type="entry name" value="AFOR_N"/>
    <property type="match status" value="1"/>
</dbReference>
<comment type="cofactor">
    <cofactor evidence="8">
        <name>tungstopterin</name>
        <dbReference type="ChEBI" id="CHEBI:30402"/>
    </cofactor>
</comment>
<proteinExistence type="inferred from homology"/>
<dbReference type="GO" id="GO:0009055">
    <property type="term" value="F:electron transfer activity"/>
    <property type="evidence" value="ECO:0007669"/>
    <property type="project" value="InterPro"/>
</dbReference>
<dbReference type="Pfam" id="PF01314">
    <property type="entry name" value="AFOR_C"/>
    <property type="match status" value="1"/>
</dbReference>
<dbReference type="AlphaFoldDB" id="A0A3E4QNN6"/>
<reference evidence="10 11" key="1">
    <citation type="submission" date="2018-08" db="EMBL/GenBank/DDBJ databases">
        <title>A genome reference for cultivated species of the human gut microbiota.</title>
        <authorList>
            <person name="Zou Y."/>
            <person name="Xue W."/>
            <person name="Luo G."/>
        </authorList>
    </citation>
    <scope>NUCLEOTIDE SEQUENCE [LARGE SCALE GENOMIC DNA]</scope>
    <source>
        <strain evidence="10 11">TF08-14</strain>
    </source>
</reference>
<organism evidence="10 11">
    <name type="scientific">Collinsella tanakaei</name>
    <dbReference type="NCBI Taxonomy" id="626935"/>
    <lineage>
        <taxon>Bacteria</taxon>
        <taxon>Bacillati</taxon>
        <taxon>Actinomycetota</taxon>
        <taxon>Coriobacteriia</taxon>
        <taxon>Coriobacteriales</taxon>
        <taxon>Coriobacteriaceae</taxon>
        <taxon>Collinsella</taxon>
    </lineage>
</organism>
<evidence type="ECO:0000259" key="9">
    <source>
        <dbReference type="SMART" id="SM00790"/>
    </source>
</evidence>
<dbReference type="GO" id="GO:0046872">
    <property type="term" value="F:metal ion binding"/>
    <property type="evidence" value="ECO:0007669"/>
    <property type="project" value="UniProtKB-KW"/>
</dbReference>
<dbReference type="Gene3D" id="1.10.569.10">
    <property type="entry name" value="Aldehyde Ferredoxin Oxidoreductase Protein, subunit A, domain 2"/>
    <property type="match status" value="1"/>
</dbReference>
<dbReference type="GO" id="GO:0033726">
    <property type="term" value="F:aldehyde ferredoxin oxidoreductase activity"/>
    <property type="evidence" value="ECO:0007669"/>
    <property type="project" value="UniProtKB-EC"/>
</dbReference>
<keyword evidence="5 10" id="KW-0560">Oxidoreductase</keyword>
<evidence type="ECO:0000256" key="7">
    <source>
        <dbReference type="ARBA" id="ARBA00023014"/>
    </source>
</evidence>
<keyword evidence="4" id="KW-0479">Metal-binding</keyword>
<comment type="similarity">
    <text evidence="2">Belongs to the AOR/FOR family.</text>
</comment>